<dbReference type="RefSeq" id="WP_117844654.1">
    <property type="nucleotide sequence ID" value="NZ_AP024085.1"/>
</dbReference>
<sequence>MKTLYETMSNYYKYNNIDWNYYLNDLTFPKNINDARKFIDDFYAYAGKSYLIRDILQECETLRVNHTLSVFLLDFL</sequence>
<gene>
    <name evidence="1" type="ORF">Fi14EGH31_29250</name>
</gene>
<dbReference type="KEGG" id="fit:Fi14EGH31_29250"/>
<dbReference type="EMBL" id="AP024085">
    <property type="protein sequence ID" value="BCL59213.1"/>
    <property type="molecule type" value="Genomic_DNA"/>
</dbReference>
<accession>A0A7I8E579</accession>
<organism evidence="1 2">
    <name type="scientific">Faecalibacillus intestinalis</name>
    <dbReference type="NCBI Taxonomy" id="1982626"/>
    <lineage>
        <taxon>Bacteria</taxon>
        <taxon>Bacillati</taxon>
        <taxon>Bacillota</taxon>
        <taxon>Erysipelotrichia</taxon>
        <taxon>Erysipelotrichales</taxon>
        <taxon>Coprobacillaceae</taxon>
        <taxon>Faecalibacillus</taxon>
    </lineage>
</organism>
<dbReference type="AlphaFoldDB" id="A0A7I8E579"/>
<name>A0A7I8E579_9FIRM</name>
<evidence type="ECO:0000313" key="1">
    <source>
        <dbReference type="EMBL" id="BCL59213.1"/>
    </source>
</evidence>
<evidence type="ECO:0000313" key="2">
    <source>
        <dbReference type="Proteomes" id="UP000593842"/>
    </source>
</evidence>
<protein>
    <submittedName>
        <fullName evidence="1">Uncharacterized protein</fullName>
    </submittedName>
</protein>
<dbReference type="GeneID" id="70581353"/>
<proteinExistence type="predicted"/>
<dbReference type="Proteomes" id="UP000593842">
    <property type="component" value="Chromosome"/>
</dbReference>
<reference evidence="2" key="1">
    <citation type="submission" date="2020-09" db="EMBL/GenBank/DDBJ databases">
        <title>Complete genome sequencing of Faecalibacillus intestinalis strain 14EGH31.</title>
        <authorList>
            <person name="Sakamoto M."/>
            <person name="Murakami T."/>
            <person name="Mori H."/>
        </authorList>
    </citation>
    <scope>NUCLEOTIDE SEQUENCE [LARGE SCALE GENOMIC DNA]</scope>
    <source>
        <strain evidence="2">14EGH31</strain>
    </source>
</reference>